<dbReference type="InterPro" id="IPR029058">
    <property type="entry name" value="AB_hydrolase_fold"/>
</dbReference>
<evidence type="ECO:0000313" key="1">
    <source>
        <dbReference type="EMBL" id="ETR73766.1"/>
    </source>
</evidence>
<dbReference type="AlphaFoldDB" id="A0A1V1PG56"/>
<accession>A0A1V1PG56</accession>
<organism evidence="1 2">
    <name type="scientific">Candidatus Magnetoglobus multicellularis str. Araruama</name>
    <dbReference type="NCBI Taxonomy" id="890399"/>
    <lineage>
        <taxon>Bacteria</taxon>
        <taxon>Pseudomonadati</taxon>
        <taxon>Thermodesulfobacteriota</taxon>
        <taxon>Desulfobacteria</taxon>
        <taxon>Desulfobacterales</taxon>
        <taxon>Desulfobacteraceae</taxon>
        <taxon>Candidatus Magnetoglobus</taxon>
    </lineage>
</organism>
<dbReference type="SUPFAM" id="SSF53474">
    <property type="entry name" value="alpha/beta-Hydrolases"/>
    <property type="match status" value="1"/>
</dbReference>
<sequence>MIEYHPIKRPTILGALNELKIVLDIVKSGAMHFFISLPPARPPRKIILLPGFGMTDNSLKLLQHRLNLCGHKAMMWGIGRNHGKVTPLLNAFGERLRKVFEIEKEPLDLIGWSLGGYIAREAARDNPDAVRQVITLAGPAIGGPKYTLCGIFYEQSGWDLDKIESTVKKRFDNPIMVPIVSIYTRWDGIVSWESCFDKWSPDVRHIEVHASHMGMPFSMEVLWRIIENL</sequence>
<proteinExistence type="predicted"/>
<dbReference type="Proteomes" id="UP000189670">
    <property type="component" value="Unassembled WGS sequence"/>
</dbReference>
<dbReference type="EMBL" id="ATBP01000039">
    <property type="protein sequence ID" value="ETR73766.1"/>
    <property type="molecule type" value="Genomic_DNA"/>
</dbReference>
<comment type="caution">
    <text evidence="1">The sequence shown here is derived from an EMBL/GenBank/DDBJ whole genome shotgun (WGS) entry which is preliminary data.</text>
</comment>
<gene>
    <name evidence="1" type="ORF">OMM_00700</name>
</gene>
<protein>
    <submittedName>
        <fullName evidence="1">PGAP1 family protein</fullName>
    </submittedName>
</protein>
<dbReference type="Gene3D" id="3.40.50.1820">
    <property type="entry name" value="alpha/beta hydrolase"/>
    <property type="match status" value="1"/>
</dbReference>
<evidence type="ECO:0000313" key="2">
    <source>
        <dbReference type="Proteomes" id="UP000189670"/>
    </source>
</evidence>
<name>A0A1V1PG56_9BACT</name>
<reference evidence="2" key="1">
    <citation type="submission" date="2012-11" db="EMBL/GenBank/DDBJ databases">
        <authorList>
            <person name="Lucero-Rivera Y.E."/>
            <person name="Tovar-Ramirez D."/>
        </authorList>
    </citation>
    <scope>NUCLEOTIDE SEQUENCE [LARGE SCALE GENOMIC DNA]</scope>
    <source>
        <strain evidence="2">Araruama</strain>
    </source>
</reference>